<protein>
    <submittedName>
        <fullName evidence="2">Uncharacterized protein</fullName>
    </submittedName>
</protein>
<evidence type="ECO:0000313" key="2">
    <source>
        <dbReference type="EMBL" id="MBE1530784.1"/>
    </source>
</evidence>
<accession>A0ABR9JJQ7</accession>
<sequence>MKSDVLQIAGMLLLVLGAQGAIRVLIDHDETGLLGGLPGGFPAAVTVYLAGTVVGALLAGWAHGRAKARGRRG</sequence>
<feature type="transmembrane region" description="Helical" evidence="1">
    <location>
        <begin position="44"/>
        <end position="62"/>
    </location>
</feature>
<keyword evidence="1" id="KW-1133">Transmembrane helix</keyword>
<organism evidence="2 3">
    <name type="scientific">Actinomadura algeriensis</name>
    <dbReference type="NCBI Taxonomy" id="1679523"/>
    <lineage>
        <taxon>Bacteria</taxon>
        <taxon>Bacillati</taxon>
        <taxon>Actinomycetota</taxon>
        <taxon>Actinomycetes</taxon>
        <taxon>Streptosporangiales</taxon>
        <taxon>Thermomonosporaceae</taxon>
        <taxon>Actinomadura</taxon>
    </lineage>
</organism>
<keyword evidence="3" id="KW-1185">Reference proteome</keyword>
<dbReference type="Proteomes" id="UP000627838">
    <property type="component" value="Unassembled WGS sequence"/>
</dbReference>
<name>A0ABR9JJQ7_9ACTN</name>
<evidence type="ECO:0000256" key="1">
    <source>
        <dbReference type="SAM" id="Phobius"/>
    </source>
</evidence>
<dbReference type="RefSeq" id="WP_192757750.1">
    <property type="nucleotide sequence ID" value="NZ_JADBDZ010000001.1"/>
</dbReference>
<dbReference type="EMBL" id="JADBDZ010000001">
    <property type="protein sequence ID" value="MBE1530784.1"/>
    <property type="molecule type" value="Genomic_DNA"/>
</dbReference>
<reference evidence="2 3" key="1">
    <citation type="submission" date="2020-10" db="EMBL/GenBank/DDBJ databases">
        <title>Sequencing the genomes of 1000 actinobacteria strains.</title>
        <authorList>
            <person name="Klenk H.-P."/>
        </authorList>
    </citation>
    <scope>NUCLEOTIDE SEQUENCE [LARGE SCALE GENOMIC DNA]</scope>
    <source>
        <strain evidence="2 3">DSM 46744</strain>
    </source>
</reference>
<keyword evidence="1" id="KW-0812">Transmembrane</keyword>
<comment type="caution">
    <text evidence="2">The sequence shown here is derived from an EMBL/GenBank/DDBJ whole genome shotgun (WGS) entry which is preliminary data.</text>
</comment>
<proteinExistence type="predicted"/>
<gene>
    <name evidence="2" type="ORF">H4W34_000617</name>
</gene>
<evidence type="ECO:0000313" key="3">
    <source>
        <dbReference type="Proteomes" id="UP000627838"/>
    </source>
</evidence>
<keyword evidence="1" id="KW-0472">Membrane</keyword>